<feature type="compositionally biased region" description="Acidic residues" evidence="1">
    <location>
        <begin position="1"/>
        <end position="14"/>
    </location>
</feature>
<dbReference type="InterPro" id="IPR056632">
    <property type="entry name" value="DUF7730"/>
</dbReference>
<keyword evidence="4" id="KW-1185">Reference proteome</keyword>
<accession>A0A507QGW0</accession>
<dbReference type="STRING" id="5098.A0A507QGW0"/>
<evidence type="ECO:0000259" key="2">
    <source>
        <dbReference type="Pfam" id="PF24864"/>
    </source>
</evidence>
<reference evidence="3 4" key="1">
    <citation type="submission" date="2019-06" db="EMBL/GenBank/DDBJ databases">
        <title>Wine fermentation using esterase from Monascus purpureus.</title>
        <authorList>
            <person name="Geng C."/>
            <person name="Zhang Y."/>
        </authorList>
    </citation>
    <scope>NUCLEOTIDE SEQUENCE [LARGE SCALE GENOMIC DNA]</scope>
    <source>
        <strain evidence="3">HQ1</strain>
    </source>
</reference>
<organism evidence="3 4">
    <name type="scientific">Monascus purpureus</name>
    <name type="common">Red mold</name>
    <name type="synonym">Monascus anka</name>
    <dbReference type="NCBI Taxonomy" id="5098"/>
    <lineage>
        <taxon>Eukaryota</taxon>
        <taxon>Fungi</taxon>
        <taxon>Dikarya</taxon>
        <taxon>Ascomycota</taxon>
        <taxon>Pezizomycotina</taxon>
        <taxon>Eurotiomycetes</taxon>
        <taxon>Eurotiomycetidae</taxon>
        <taxon>Eurotiales</taxon>
        <taxon>Aspergillaceae</taxon>
        <taxon>Monascus</taxon>
    </lineage>
</organism>
<sequence>MNTDNYEQETDGEEGGVSSTLPNRPRRALTIPLTDKGREVIRVTFERRDKPKEPDQSGFIRTLWQRKQPQKKAWIKTPVVHRVPQETYNQEQSPLFQLPFDIRLMIWKECLAGCRWHIGLNDLKLKGCECNGTHTMTEIISYERRRDMDGVSIPSGTEVDAIFHPLAKITARTMTIWLAYDAKWEVGDIPTELSARPGFRIRQMSYRKLETDRYGIMTCRPEDFGGY</sequence>
<name>A0A507QGW0_MONPU</name>
<dbReference type="Pfam" id="PF24864">
    <property type="entry name" value="DUF7730"/>
    <property type="match status" value="1"/>
</dbReference>
<proteinExistence type="predicted"/>
<gene>
    <name evidence="3" type="ORF">MPDQ_004912</name>
</gene>
<evidence type="ECO:0000256" key="1">
    <source>
        <dbReference type="SAM" id="MobiDB-lite"/>
    </source>
</evidence>
<dbReference type="Proteomes" id="UP000319663">
    <property type="component" value="Unassembled WGS sequence"/>
</dbReference>
<feature type="domain" description="DUF7730" evidence="2">
    <location>
        <begin position="89"/>
        <end position="131"/>
    </location>
</feature>
<comment type="caution">
    <text evidence="3">The sequence shown here is derived from an EMBL/GenBank/DDBJ whole genome shotgun (WGS) entry which is preliminary data.</text>
</comment>
<dbReference type="AlphaFoldDB" id="A0A507QGW0"/>
<dbReference type="EMBL" id="VIFY01000320">
    <property type="protein sequence ID" value="TQB67718.1"/>
    <property type="molecule type" value="Genomic_DNA"/>
</dbReference>
<feature type="region of interest" description="Disordered" evidence="1">
    <location>
        <begin position="1"/>
        <end position="27"/>
    </location>
</feature>
<evidence type="ECO:0000313" key="3">
    <source>
        <dbReference type="EMBL" id="TQB67718.1"/>
    </source>
</evidence>
<protein>
    <recommendedName>
        <fullName evidence="2">DUF7730 domain-containing protein</fullName>
    </recommendedName>
</protein>
<evidence type="ECO:0000313" key="4">
    <source>
        <dbReference type="Proteomes" id="UP000319663"/>
    </source>
</evidence>